<keyword evidence="2" id="KW-1185">Reference proteome</keyword>
<accession>A0AA38IYD5</accession>
<proteinExistence type="predicted"/>
<sequence>MNNPPTAPEVENFWRRIYDEPRSLFRDTPALVQFENFFQARNQDLQVELCEVVSEEEVRQALVGAKTNFSGPGPDSINSINNWWWKKFPSTYRRLTKVYDS</sequence>
<dbReference type="EMBL" id="JALNTZ010000001">
    <property type="protein sequence ID" value="KAJ3665533.1"/>
    <property type="molecule type" value="Genomic_DNA"/>
</dbReference>
<gene>
    <name evidence="1" type="ORF">Zmor_001025</name>
</gene>
<dbReference type="AlphaFoldDB" id="A0AA38IYD5"/>
<comment type="caution">
    <text evidence="1">The sequence shown here is derived from an EMBL/GenBank/DDBJ whole genome shotgun (WGS) entry which is preliminary data.</text>
</comment>
<dbReference type="Proteomes" id="UP001168821">
    <property type="component" value="Unassembled WGS sequence"/>
</dbReference>
<reference evidence="1" key="1">
    <citation type="journal article" date="2023" name="G3 (Bethesda)">
        <title>Whole genome assemblies of Zophobas morio and Tenebrio molitor.</title>
        <authorList>
            <person name="Kaur S."/>
            <person name="Stinson S.A."/>
            <person name="diCenzo G.C."/>
        </authorList>
    </citation>
    <scope>NUCLEOTIDE SEQUENCE</scope>
    <source>
        <strain evidence="1">QUZm001</strain>
    </source>
</reference>
<organism evidence="1 2">
    <name type="scientific">Zophobas morio</name>
    <dbReference type="NCBI Taxonomy" id="2755281"/>
    <lineage>
        <taxon>Eukaryota</taxon>
        <taxon>Metazoa</taxon>
        <taxon>Ecdysozoa</taxon>
        <taxon>Arthropoda</taxon>
        <taxon>Hexapoda</taxon>
        <taxon>Insecta</taxon>
        <taxon>Pterygota</taxon>
        <taxon>Neoptera</taxon>
        <taxon>Endopterygota</taxon>
        <taxon>Coleoptera</taxon>
        <taxon>Polyphaga</taxon>
        <taxon>Cucujiformia</taxon>
        <taxon>Tenebrionidae</taxon>
        <taxon>Zophobas</taxon>
    </lineage>
</organism>
<evidence type="ECO:0000313" key="1">
    <source>
        <dbReference type="EMBL" id="KAJ3665533.1"/>
    </source>
</evidence>
<protein>
    <submittedName>
        <fullName evidence="1">Uncharacterized protein</fullName>
    </submittedName>
</protein>
<name>A0AA38IYD5_9CUCU</name>
<evidence type="ECO:0000313" key="2">
    <source>
        <dbReference type="Proteomes" id="UP001168821"/>
    </source>
</evidence>